<proteinExistence type="predicted"/>
<evidence type="ECO:0000313" key="3">
    <source>
        <dbReference type="Proteomes" id="UP000298458"/>
    </source>
</evidence>
<keyword evidence="3" id="KW-1185">Reference proteome</keyword>
<feature type="transmembrane region" description="Helical" evidence="1">
    <location>
        <begin position="104"/>
        <end position="123"/>
    </location>
</feature>
<evidence type="ECO:0000256" key="1">
    <source>
        <dbReference type="SAM" id="Phobius"/>
    </source>
</evidence>
<dbReference type="RefSeq" id="WP_135767313.1">
    <property type="nucleotide sequence ID" value="NZ_RQET01000004.1"/>
</dbReference>
<evidence type="ECO:0000313" key="2">
    <source>
        <dbReference type="EMBL" id="TGK11910.1"/>
    </source>
</evidence>
<dbReference type="EMBL" id="RQET01000004">
    <property type="protein sequence ID" value="TGK11910.1"/>
    <property type="molecule type" value="Genomic_DNA"/>
</dbReference>
<keyword evidence="1" id="KW-0812">Transmembrane</keyword>
<gene>
    <name evidence="2" type="ORF">EHO60_06385</name>
</gene>
<keyword evidence="1" id="KW-0472">Membrane</keyword>
<comment type="caution">
    <text evidence="2">The sequence shown here is derived from an EMBL/GenBank/DDBJ whole genome shotgun (WGS) entry which is preliminary data.</text>
</comment>
<dbReference type="OrthoDB" id="325672at2"/>
<sequence length="347" mass="39266">MKKISKLHVAYVIPFVLLVVCLFQLFLQPTFLDANDTTTMESMLDGSGREPMSGFYFQGGTISQMLLTQKILAELSDNGVPADSQPEDTIDRMGRILLGLRIQIFFYFFLGFLSVACFLSLYYRAFFYSFLNRILYVFGIVYSVSILPTLLGAAVRTSGANFWGFPTVLLALGWIVFLAYMTVSVRHIFDDTEADRFSSLRNLKEEEAEFRTGSKAESETIFLSVLHFLSIIFLGALVGNLVYIPLFMLQKNYTNQFGILMLISLLVLCGFYVRNYLRLGRSSELGKFQNLALGLSYLQMRFVRNILFGVVGFTLVIIFIVFIFSLLIVNINVLENLFPAIDGGQNL</sequence>
<reference evidence="2" key="1">
    <citation type="journal article" date="2019" name="PLoS Negl. Trop. Dis.">
        <title>Revisiting the worldwide diversity of Leptospira species in the environment.</title>
        <authorList>
            <person name="Vincent A.T."/>
            <person name="Schiettekatte O."/>
            <person name="Bourhy P."/>
            <person name="Veyrier F.J."/>
            <person name="Picardeau M."/>
        </authorList>
    </citation>
    <scope>NUCLEOTIDE SEQUENCE [LARGE SCALE GENOMIC DNA]</scope>
    <source>
        <strain evidence="2">SSW15</strain>
    </source>
</reference>
<feature type="transmembrane region" description="Helical" evidence="1">
    <location>
        <begin position="256"/>
        <end position="273"/>
    </location>
</feature>
<dbReference type="Proteomes" id="UP000298458">
    <property type="component" value="Unassembled WGS sequence"/>
</dbReference>
<keyword evidence="1" id="KW-1133">Transmembrane helix</keyword>
<name>A0A4R9GGT3_9LEPT</name>
<dbReference type="AlphaFoldDB" id="A0A4R9GGT3"/>
<accession>A0A4R9GGT3</accession>
<dbReference type="NCBIfam" id="NF047627">
    <property type="entry name" value="LIC_10230_fam"/>
    <property type="match status" value="1"/>
</dbReference>
<feature type="transmembrane region" description="Helical" evidence="1">
    <location>
        <begin position="135"/>
        <end position="155"/>
    </location>
</feature>
<feature type="transmembrane region" description="Helical" evidence="1">
    <location>
        <begin position="221"/>
        <end position="244"/>
    </location>
</feature>
<feature type="transmembrane region" description="Helical" evidence="1">
    <location>
        <begin position="161"/>
        <end position="180"/>
    </location>
</feature>
<organism evidence="2 3">
    <name type="scientific">Leptospira fletcheri</name>
    <dbReference type="NCBI Taxonomy" id="2484981"/>
    <lineage>
        <taxon>Bacteria</taxon>
        <taxon>Pseudomonadati</taxon>
        <taxon>Spirochaetota</taxon>
        <taxon>Spirochaetia</taxon>
        <taxon>Leptospirales</taxon>
        <taxon>Leptospiraceae</taxon>
        <taxon>Leptospira</taxon>
    </lineage>
</organism>
<protein>
    <submittedName>
        <fullName evidence="2">Uncharacterized protein</fullName>
    </submittedName>
</protein>
<feature type="transmembrane region" description="Helical" evidence="1">
    <location>
        <begin position="7"/>
        <end position="27"/>
    </location>
</feature>
<feature type="transmembrane region" description="Helical" evidence="1">
    <location>
        <begin position="306"/>
        <end position="329"/>
    </location>
</feature>